<evidence type="ECO:0000256" key="2">
    <source>
        <dbReference type="ARBA" id="ARBA00001947"/>
    </source>
</evidence>
<dbReference type="InterPro" id="IPR050072">
    <property type="entry name" value="Peptidase_M20A"/>
</dbReference>
<dbReference type="AlphaFoldDB" id="A0A4P7A0I8"/>
<evidence type="ECO:0000256" key="7">
    <source>
        <dbReference type="ARBA" id="ARBA00023285"/>
    </source>
</evidence>
<evidence type="ECO:0000259" key="8">
    <source>
        <dbReference type="Pfam" id="PF07687"/>
    </source>
</evidence>
<reference evidence="9 10" key="1">
    <citation type="submission" date="2019-03" db="EMBL/GenBank/DDBJ databases">
        <title>Complete genome sequence of Paenisporosarcina antarctica CGMCC 1.6503T.</title>
        <authorList>
            <person name="Rong J.-C."/>
            <person name="Chi N.-Y."/>
            <person name="Zhang Q.-F."/>
        </authorList>
    </citation>
    <scope>NUCLEOTIDE SEQUENCE [LARGE SCALE GENOMIC DNA]</scope>
    <source>
        <strain evidence="9 10">CGMCC 1.6503</strain>
    </source>
</reference>
<dbReference type="OrthoDB" id="9792335at2"/>
<gene>
    <name evidence="9" type="ORF">E2636_15695</name>
</gene>
<dbReference type="InterPro" id="IPR002933">
    <property type="entry name" value="Peptidase_M20"/>
</dbReference>
<evidence type="ECO:0000256" key="3">
    <source>
        <dbReference type="ARBA" id="ARBA00006247"/>
    </source>
</evidence>
<dbReference type="PANTHER" id="PTHR43808:SF25">
    <property type="entry name" value="PEPTIDASE M20 DIMERISATION DOMAIN-CONTAINING PROTEIN"/>
    <property type="match status" value="1"/>
</dbReference>
<evidence type="ECO:0000256" key="1">
    <source>
        <dbReference type="ARBA" id="ARBA00001941"/>
    </source>
</evidence>
<dbReference type="KEGG" id="panc:E2636_15695"/>
<keyword evidence="7" id="KW-0170">Cobalt</keyword>
<dbReference type="NCBIfam" id="NF005306">
    <property type="entry name" value="PRK06837.1"/>
    <property type="match status" value="1"/>
</dbReference>
<organism evidence="9 10">
    <name type="scientific">Paenisporosarcina antarctica</name>
    <dbReference type="NCBI Taxonomy" id="417367"/>
    <lineage>
        <taxon>Bacteria</taxon>
        <taxon>Bacillati</taxon>
        <taxon>Bacillota</taxon>
        <taxon>Bacilli</taxon>
        <taxon>Bacillales</taxon>
        <taxon>Caryophanaceae</taxon>
        <taxon>Paenisporosarcina</taxon>
    </lineage>
</organism>
<evidence type="ECO:0000313" key="9">
    <source>
        <dbReference type="EMBL" id="QBP42500.1"/>
    </source>
</evidence>
<evidence type="ECO:0000256" key="4">
    <source>
        <dbReference type="ARBA" id="ARBA00022723"/>
    </source>
</evidence>
<keyword evidence="5" id="KW-0378">Hydrolase</keyword>
<evidence type="ECO:0000256" key="5">
    <source>
        <dbReference type="ARBA" id="ARBA00022801"/>
    </source>
</evidence>
<sequence length="434" mass="48143">MGTNWNKHTLKKVFTHIDESWEGEVSFLQKMGQFPSTLGNEAPIQEFMAQFFKNELGLVTESIVPDVEKISKLPGYSPPEWTYENRPVVIGTWKSDGPKEGKSLILQGHVDVVSAEPASLWNYDPWGATIVGDKMYGRGIQDMKSGIAAFCYALKAIKECGIELGADVILESVIEEECTGNGALTTLAEGYIADGALIPEPFGLVGLKAQVGVIWLRIKVTGSGAHVERADRAVNAIEKAYVLIEALQTYRKHINSQPKHPDFSNVNHPLNVNIGMIHSGDWPSNVPSECTIEARVGFYPGEDPQKIKDEVKAFLLEEARKDEWLRNMEPQITFYGFHAAGVSLDTNQALFKTLEMAHERTTGEKMDYTVITATTDIRLYNLYYDIPTTCYGPVGDNMHGADEWVDLNSVKEVTKTYAAFILDWCGVRAGSSQP</sequence>
<dbReference type="InterPro" id="IPR011650">
    <property type="entry name" value="Peptidase_M20_dimer"/>
</dbReference>
<keyword evidence="10" id="KW-1185">Reference proteome</keyword>
<dbReference type="SUPFAM" id="SSF55031">
    <property type="entry name" value="Bacterial exopeptidase dimerisation domain"/>
    <property type="match status" value="1"/>
</dbReference>
<dbReference type="GO" id="GO:0016787">
    <property type="term" value="F:hydrolase activity"/>
    <property type="evidence" value="ECO:0007669"/>
    <property type="project" value="UniProtKB-KW"/>
</dbReference>
<evidence type="ECO:0000256" key="6">
    <source>
        <dbReference type="ARBA" id="ARBA00022833"/>
    </source>
</evidence>
<keyword evidence="6" id="KW-0862">Zinc</keyword>
<dbReference type="InterPro" id="IPR033687">
    <property type="entry name" value="YodQ-like"/>
</dbReference>
<proteinExistence type="inferred from homology"/>
<comment type="cofactor">
    <cofactor evidence="1">
        <name>Co(2+)</name>
        <dbReference type="ChEBI" id="CHEBI:48828"/>
    </cofactor>
</comment>
<dbReference type="Proteomes" id="UP000294292">
    <property type="component" value="Chromosome"/>
</dbReference>
<dbReference type="RefSeq" id="WP_134211048.1">
    <property type="nucleotide sequence ID" value="NZ_CP038015.1"/>
</dbReference>
<dbReference type="Pfam" id="PF01546">
    <property type="entry name" value="Peptidase_M20"/>
    <property type="match status" value="1"/>
</dbReference>
<dbReference type="InterPro" id="IPR010182">
    <property type="entry name" value="ArgE/DapE"/>
</dbReference>
<feature type="domain" description="Peptidase M20 dimerisation" evidence="8">
    <location>
        <begin position="210"/>
        <end position="322"/>
    </location>
</feature>
<dbReference type="EMBL" id="CP038015">
    <property type="protein sequence ID" value="QBP42500.1"/>
    <property type="molecule type" value="Genomic_DNA"/>
</dbReference>
<name>A0A4P7A0I8_9BACL</name>
<accession>A0A4P7A0I8</accession>
<dbReference type="NCBIfam" id="TIGR01910">
    <property type="entry name" value="DapE-ArgE"/>
    <property type="match status" value="1"/>
</dbReference>
<protein>
    <submittedName>
        <fullName evidence="9">ArgE/DapE family deacylase</fullName>
    </submittedName>
</protein>
<evidence type="ECO:0000313" key="10">
    <source>
        <dbReference type="Proteomes" id="UP000294292"/>
    </source>
</evidence>
<dbReference type="Pfam" id="PF07687">
    <property type="entry name" value="M20_dimer"/>
    <property type="match status" value="1"/>
</dbReference>
<dbReference type="Gene3D" id="3.40.630.10">
    <property type="entry name" value="Zn peptidases"/>
    <property type="match status" value="1"/>
</dbReference>
<dbReference type="CDD" id="cd03895">
    <property type="entry name" value="M20_ArgE_DapE-like"/>
    <property type="match status" value="1"/>
</dbReference>
<keyword evidence="4" id="KW-0479">Metal-binding</keyword>
<dbReference type="Gene3D" id="3.30.70.360">
    <property type="match status" value="1"/>
</dbReference>
<dbReference type="InterPro" id="IPR036264">
    <property type="entry name" value="Bact_exopeptidase_dim_dom"/>
</dbReference>
<comment type="cofactor">
    <cofactor evidence="2">
        <name>Zn(2+)</name>
        <dbReference type="ChEBI" id="CHEBI:29105"/>
    </cofactor>
</comment>
<comment type="similarity">
    <text evidence="3">Belongs to the peptidase M20A family.</text>
</comment>
<dbReference type="GO" id="GO:0046872">
    <property type="term" value="F:metal ion binding"/>
    <property type="evidence" value="ECO:0007669"/>
    <property type="project" value="UniProtKB-KW"/>
</dbReference>
<dbReference type="PANTHER" id="PTHR43808">
    <property type="entry name" value="ACETYLORNITHINE DEACETYLASE"/>
    <property type="match status" value="1"/>
</dbReference>
<dbReference type="SUPFAM" id="SSF53187">
    <property type="entry name" value="Zn-dependent exopeptidases"/>
    <property type="match status" value="1"/>
</dbReference>